<evidence type="ECO:0000256" key="1">
    <source>
        <dbReference type="SAM" id="MobiDB-lite"/>
    </source>
</evidence>
<feature type="compositionally biased region" description="Basic and acidic residues" evidence="1">
    <location>
        <begin position="392"/>
        <end position="405"/>
    </location>
</feature>
<reference evidence="3 4" key="1">
    <citation type="submission" date="2014-03" db="EMBL/GenBank/DDBJ databases">
        <authorList>
            <person name="Sibley D."/>
            <person name="Venepally P."/>
            <person name="Karamycheva S."/>
            <person name="Hadjithomas M."/>
            <person name="Khan A."/>
            <person name="Brunk B."/>
            <person name="Roos D."/>
            <person name="Caler E."/>
            <person name="Lorenzi H."/>
        </authorList>
    </citation>
    <scope>NUCLEOTIDE SEQUENCE [LARGE SCALE GENOMIC DNA]</scope>
    <source>
        <strain evidence="4">p89</strain>
    </source>
</reference>
<dbReference type="PANTHER" id="PTHR12224">
    <property type="entry name" value="BETA-1,4-MANNOSYL-GLYCOPROTEIN BETA-1,4-N-ACETYLGLUCOSAMINYL-TRANSFERASE"/>
    <property type="match status" value="1"/>
</dbReference>
<accession>A0A086JEQ2</accession>
<feature type="transmembrane region" description="Helical" evidence="2">
    <location>
        <begin position="147"/>
        <end position="167"/>
    </location>
</feature>
<dbReference type="GO" id="GO:0003830">
    <property type="term" value="F:beta-1,4-mannosylglycoprotein 4-beta-N-acetylglucosaminyltransferase activity"/>
    <property type="evidence" value="ECO:0007669"/>
    <property type="project" value="InterPro"/>
</dbReference>
<keyword evidence="2" id="KW-1133">Transmembrane helix</keyword>
<gene>
    <name evidence="3" type="ORF">TGP89_207750</name>
</gene>
<dbReference type="VEuPathDB" id="ToxoDB:TGP89_207750"/>
<evidence type="ECO:0000256" key="2">
    <source>
        <dbReference type="SAM" id="Phobius"/>
    </source>
</evidence>
<dbReference type="GO" id="GO:0016020">
    <property type="term" value="C:membrane"/>
    <property type="evidence" value="ECO:0007669"/>
    <property type="project" value="InterPro"/>
</dbReference>
<dbReference type="Proteomes" id="UP000028828">
    <property type="component" value="Unassembled WGS sequence"/>
</dbReference>
<evidence type="ECO:0000313" key="4">
    <source>
        <dbReference type="Proteomes" id="UP000028828"/>
    </source>
</evidence>
<name>A0A086JEQ2_TOXGO</name>
<dbReference type="AlphaFoldDB" id="A0A086JEQ2"/>
<comment type="caution">
    <text evidence="3">The sequence shown here is derived from an EMBL/GenBank/DDBJ whole genome shotgun (WGS) entry which is preliminary data.</text>
</comment>
<keyword evidence="2" id="KW-0472">Membrane</keyword>
<dbReference type="EMBL" id="AEYI02002038">
    <property type="protein sequence ID" value="KFG30620.1"/>
    <property type="molecule type" value="Genomic_DNA"/>
</dbReference>
<evidence type="ECO:0000313" key="3">
    <source>
        <dbReference type="EMBL" id="KFG30620.1"/>
    </source>
</evidence>
<keyword evidence="3" id="KW-0808">Transferase</keyword>
<dbReference type="PANTHER" id="PTHR12224:SF0">
    <property type="entry name" value="BETA-1,4-MANNOSYL-GLYCOPROTEIN 4-BETA-N-ACETYLGLUCOSAMINYLTRANSFERASE"/>
    <property type="match status" value="1"/>
</dbReference>
<sequence length="851" mass="96792">MERRHSEAPSPSNVFHEDEDISEHLEMVALRPNSRFQVTRKSTAECDSSERHCGEEECILWQTRKSRSTVRTIRDACWRRSSRVADTPDRMCRGVRGRDSMSPSANCQDRSFFLHNAKASTARDSEGRASPRHRSPSLVASVPLRRCCAVFCFLPFVAFLSVALLLLCRSATKGVNVFNLKSALWGNSYGFFISDSVAADTSSSAEIAQSSFFAGVASALDGLFPSDDRDPLLLRGSPPSPRNDRDRVSSRAAVAAAFRTPGGTASFCSSSALVPASDKWHSQVLDETETGTAGKTGDLPRTSCLPSFEAAVMLYDWRLQDSWATRRWRYHAPEYVRKLLTLFFPIDRRLHQLYRQEMAAVLALVGPYVEIEPPVPINPHCQPPESYTVLPREQEEGGRKREATEARGNQTDTKRTDTAVSAGASLLDAQPGDPGEQAKPQLEASASHVTITEFCEEARKVHRGAFTGQGRKKPVKIVDAVILGYDLDMLEVRFYEYEHTVDYFVVLESRHHTTGLFEKPLLFQQNRHRFARFLHKIIYFEIPVDLSLHLAQRCSPRFLNDFDNCWNFEFTSRSILFWMLARFNEAVDAAGNTHLSAPIIDDDDLIMTGDPDEIVRGDRLRHLKMCEPVEQPTLGWAMVHYPGHLGGMARKDFGAQAGLSTDVADAVGPLMDTFMYKKVRYLHRVEDPRRLHHVFQRHAPSQLTPPLYLYGGWHMSDLSYLPFLMSKIPVDDNKPGYEPWSVYRYLVNGDLDLAQRSIWEEFRDYRQVGASVISADKVPDAYKDLGFGDMPWVIKCNPMRYPTWFRLPDKRYFMRPNKSFYRGAEPVIVRNVQEWEHTLQDIRNFYKIPGH</sequence>
<dbReference type="InterPro" id="IPR006813">
    <property type="entry name" value="Glyco_trans_17"/>
</dbReference>
<organism evidence="3 4">
    <name type="scientific">Toxoplasma gondii p89</name>
    <dbReference type="NCBI Taxonomy" id="943119"/>
    <lineage>
        <taxon>Eukaryota</taxon>
        <taxon>Sar</taxon>
        <taxon>Alveolata</taxon>
        <taxon>Apicomplexa</taxon>
        <taxon>Conoidasida</taxon>
        <taxon>Coccidia</taxon>
        <taxon>Eucoccidiorida</taxon>
        <taxon>Eimeriorina</taxon>
        <taxon>Sarcocystidae</taxon>
        <taxon>Toxoplasma</taxon>
    </lineage>
</organism>
<protein>
    <submittedName>
        <fullName evidence="3">Glycosyltransferase family 17 protein</fullName>
    </submittedName>
</protein>
<dbReference type="Pfam" id="PF04724">
    <property type="entry name" value="Glyco_transf_17"/>
    <property type="match status" value="1"/>
</dbReference>
<dbReference type="GO" id="GO:0006044">
    <property type="term" value="P:N-acetylglucosamine metabolic process"/>
    <property type="evidence" value="ECO:0007669"/>
    <property type="project" value="TreeGrafter"/>
</dbReference>
<proteinExistence type="predicted"/>
<feature type="region of interest" description="Disordered" evidence="1">
    <location>
        <begin position="376"/>
        <end position="418"/>
    </location>
</feature>
<dbReference type="OrthoDB" id="6474464at2759"/>
<keyword evidence="2" id="KW-0812">Transmembrane</keyword>